<dbReference type="Proteomes" id="UP001422759">
    <property type="component" value="Unassembled WGS sequence"/>
</dbReference>
<dbReference type="InterPro" id="IPR025240">
    <property type="entry name" value="DUF4189"/>
</dbReference>
<sequence length="75" mass="7891">MAAADQAALNKCPRTDCKVLVSFVNSCGAIAYNPGTRQYWGGSGATETEAENSAISHAGGGNWITWVCTTRYSTT</sequence>
<feature type="domain" description="DUF4189" evidence="1">
    <location>
        <begin position="2"/>
        <end position="57"/>
    </location>
</feature>
<organism evidence="2 3">
    <name type="scientific">Kitasatospora kazusensis</name>
    <dbReference type="NCBI Taxonomy" id="407974"/>
    <lineage>
        <taxon>Bacteria</taxon>
        <taxon>Bacillati</taxon>
        <taxon>Actinomycetota</taxon>
        <taxon>Actinomycetes</taxon>
        <taxon>Kitasatosporales</taxon>
        <taxon>Streptomycetaceae</taxon>
        <taxon>Kitasatospora</taxon>
    </lineage>
</organism>
<protein>
    <recommendedName>
        <fullName evidence="1">DUF4189 domain-containing protein</fullName>
    </recommendedName>
</protein>
<gene>
    <name evidence="2" type="ORF">GCM10009760_09020</name>
</gene>
<evidence type="ECO:0000259" key="1">
    <source>
        <dbReference type="Pfam" id="PF13827"/>
    </source>
</evidence>
<evidence type="ECO:0000313" key="3">
    <source>
        <dbReference type="Proteomes" id="UP001422759"/>
    </source>
</evidence>
<dbReference type="Pfam" id="PF13827">
    <property type="entry name" value="DUF4189"/>
    <property type="match status" value="1"/>
</dbReference>
<reference evidence="3" key="1">
    <citation type="journal article" date="2019" name="Int. J. Syst. Evol. Microbiol.">
        <title>The Global Catalogue of Microorganisms (GCM) 10K type strain sequencing project: providing services to taxonomists for standard genome sequencing and annotation.</title>
        <authorList>
            <consortium name="The Broad Institute Genomics Platform"/>
            <consortium name="The Broad Institute Genome Sequencing Center for Infectious Disease"/>
            <person name="Wu L."/>
            <person name="Ma J."/>
        </authorList>
    </citation>
    <scope>NUCLEOTIDE SEQUENCE [LARGE SCALE GENOMIC DNA]</scope>
    <source>
        <strain evidence="3">JCM 14560</strain>
    </source>
</reference>
<accession>A0ABP5KJV2</accession>
<keyword evidence="3" id="KW-1185">Reference proteome</keyword>
<dbReference type="EMBL" id="BAAANT010000003">
    <property type="protein sequence ID" value="GAA2133155.1"/>
    <property type="molecule type" value="Genomic_DNA"/>
</dbReference>
<comment type="caution">
    <text evidence="2">The sequence shown here is derived from an EMBL/GenBank/DDBJ whole genome shotgun (WGS) entry which is preliminary data.</text>
</comment>
<evidence type="ECO:0000313" key="2">
    <source>
        <dbReference type="EMBL" id="GAA2133155.1"/>
    </source>
</evidence>
<proteinExistence type="predicted"/>
<name>A0ABP5KJV2_9ACTN</name>